<dbReference type="InterPro" id="IPR011067">
    <property type="entry name" value="Plasmid_toxin/cell-grow_inhib"/>
</dbReference>
<protein>
    <recommendedName>
        <fullName evidence="3">Type II toxin-antitoxin system PemK/MazF family toxin</fullName>
    </recommendedName>
</protein>
<evidence type="ECO:0000313" key="2">
    <source>
        <dbReference type="Proteomes" id="UP000077262"/>
    </source>
</evidence>
<name>A0A177JLU7_SPHYA</name>
<sequence length="234" mass="25582">MEVPFPTEAELLAAGYAPILSDEDLLARGFVPIDFKNMPAVENMTTELGHPFPQHHEIIKAGYIPISRRERRIQSRPRVGQMYWVDFPHDAYVPEFVNEHPGIVIRAANSLHDTCIILPVTSAQQKAGTHFHQLSKNPNPKGHAEGRTAYVVCDHLYTVHVNRLRAVLSLKGFPVFPKVEPHDMVAIFGIVEKVLALASASSHTAAIAAAAAATAAPTTPAKPLGPNTLTLKKK</sequence>
<dbReference type="EMBL" id="LSTR01000043">
    <property type="protein sequence ID" value="OAH42173.1"/>
    <property type="molecule type" value="Genomic_DNA"/>
</dbReference>
<comment type="caution">
    <text evidence="1">The sequence shown here is derived from an EMBL/GenBank/DDBJ whole genome shotgun (WGS) entry which is preliminary data.</text>
</comment>
<dbReference type="InterPro" id="IPR003477">
    <property type="entry name" value="PemK-like"/>
</dbReference>
<evidence type="ECO:0000313" key="1">
    <source>
        <dbReference type="EMBL" id="OAH42173.1"/>
    </source>
</evidence>
<organism evidence="1 2">
    <name type="scientific">Sphingobium yanoikuyae</name>
    <name type="common">Sphingomonas yanoikuyae</name>
    <dbReference type="NCBI Taxonomy" id="13690"/>
    <lineage>
        <taxon>Bacteria</taxon>
        <taxon>Pseudomonadati</taxon>
        <taxon>Pseudomonadota</taxon>
        <taxon>Alphaproteobacteria</taxon>
        <taxon>Sphingomonadales</taxon>
        <taxon>Sphingomonadaceae</taxon>
        <taxon>Sphingobium</taxon>
    </lineage>
</organism>
<gene>
    <name evidence="1" type="ORF">AX777_25410</name>
</gene>
<dbReference type="AlphaFoldDB" id="A0A177JLU7"/>
<dbReference type="Pfam" id="PF02452">
    <property type="entry name" value="PemK_toxin"/>
    <property type="match status" value="1"/>
</dbReference>
<dbReference type="SUPFAM" id="SSF50118">
    <property type="entry name" value="Cell growth inhibitor/plasmid maintenance toxic component"/>
    <property type="match status" value="1"/>
</dbReference>
<dbReference type="Proteomes" id="UP000077262">
    <property type="component" value="Unassembled WGS sequence"/>
</dbReference>
<dbReference type="GO" id="GO:0003677">
    <property type="term" value="F:DNA binding"/>
    <property type="evidence" value="ECO:0007669"/>
    <property type="project" value="InterPro"/>
</dbReference>
<dbReference type="Gene3D" id="2.30.30.110">
    <property type="match status" value="1"/>
</dbReference>
<evidence type="ECO:0008006" key="3">
    <source>
        <dbReference type="Google" id="ProtNLM"/>
    </source>
</evidence>
<accession>A0A177JLU7</accession>
<reference evidence="1 2" key="1">
    <citation type="submission" date="2016-02" db="EMBL/GenBank/DDBJ databases">
        <authorList>
            <person name="Wen L."/>
            <person name="He K."/>
            <person name="Yang H."/>
        </authorList>
    </citation>
    <scope>NUCLEOTIDE SEQUENCE [LARGE SCALE GENOMIC DNA]</scope>
    <source>
        <strain evidence="1 2">CD09_2</strain>
    </source>
</reference>
<proteinExistence type="predicted"/>